<dbReference type="SMART" id="SM00635">
    <property type="entry name" value="BID_2"/>
    <property type="match status" value="1"/>
</dbReference>
<dbReference type="Pfam" id="PF07554">
    <property type="entry name" value="FIVAR"/>
    <property type="match status" value="2"/>
</dbReference>
<dbReference type="Proteomes" id="UP000198558">
    <property type="component" value="Unassembled WGS sequence"/>
</dbReference>
<proteinExistence type="predicted"/>
<dbReference type="AlphaFoldDB" id="A0A1I0HXA0"/>
<reference evidence="3" key="1">
    <citation type="submission" date="2016-10" db="EMBL/GenBank/DDBJ databases">
        <authorList>
            <person name="Varghese N."/>
            <person name="Submissions S."/>
        </authorList>
    </citation>
    <scope>NUCLEOTIDE SEQUENCE [LARGE SCALE GENOMIC DNA]</scope>
    <source>
        <strain evidence="3">DSM 1551</strain>
    </source>
</reference>
<organism evidence="2 3">
    <name type="scientific">Thomasclavelia cocleata</name>
    <dbReference type="NCBI Taxonomy" id="69824"/>
    <lineage>
        <taxon>Bacteria</taxon>
        <taxon>Bacillati</taxon>
        <taxon>Bacillota</taxon>
        <taxon>Erysipelotrichia</taxon>
        <taxon>Erysipelotrichales</taxon>
        <taxon>Coprobacillaceae</taxon>
        <taxon>Thomasclavelia</taxon>
    </lineage>
</organism>
<dbReference type="GeneID" id="78289638"/>
<dbReference type="Gene3D" id="1.20.1270.70">
    <property type="entry name" value="Designed single chain three-helix bundle"/>
    <property type="match status" value="2"/>
</dbReference>
<gene>
    <name evidence="2" type="ORF">SAMN04489758_1656</name>
</gene>
<dbReference type="InterPro" id="IPR003343">
    <property type="entry name" value="Big_2"/>
</dbReference>
<dbReference type="Gene3D" id="2.60.120.260">
    <property type="entry name" value="Galactose-binding domain-like"/>
    <property type="match status" value="2"/>
</dbReference>
<evidence type="ECO:0000313" key="2">
    <source>
        <dbReference type="EMBL" id="SET88719.1"/>
    </source>
</evidence>
<accession>A0A1I0HXA0</accession>
<feature type="domain" description="BIG2" evidence="1">
    <location>
        <begin position="312"/>
        <end position="391"/>
    </location>
</feature>
<dbReference type="Pfam" id="PF13320">
    <property type="entry name" value="GH123_cat"/>
    <property type="match status" value="1"/>
</dbReference>
<dbReference type="RefSeq" id="WP_092356989.1">
    <property type="nucleotide sequence ID" value="NZ_FOIN01000065.1"/>
</dbReference>
<evidence type="ECO:0000313" key="3">
    <source>
        <dbReference type="Proteomes" id="UP000198558"/>
    </source>
</evidence>
<dbReference type="EMBL" id="FOIN01000065">
    <property type="protein sequence ID" value="SET88719.1"/>
    <property type="molecule type" value="Genomic_DNA"/>
</dbReference>
<evidence type="ECO:0000259" key="1">
    <source>
        <dbReference type="SMART" id="SM00635"/>
    </source>
</evidence>
<dbReference type="SUPFAM" id="SSF49373">
    <property type="entry name" value="Invasin/intimin cell-adhesion fragments"/>
    <property type="match status" value="1"/>
</dbReference>
<dbReference type="Gene3D" id="2.60.40.1080">
    <property type="match status" value="1"/>
</dbReference>
<dbReference type="InterPro" id="IPR053850">
    <property type="entry name" value="Glyco_hydro_123_N_2"/>
</dbReference>
<name>A0A1I0HXA0_9FIRM</name>
<feature type="non-terminal residue" evidence="2">
    <location>
        <position position="1125"/>
    </location>
</feature>
<dbReference type="Pfam" id="PF22680">
    <property type="entry name" value="Glyco_hydro_123_N_2"/>
    <property type="match status" value="1"/>
</dbReference>
<dbReference type="InterPro" id="IPR025150">
    <property type="entry name" value="GH123_cat"/>
</dbReference>
<protein>
    <submittedName>
        <fullName evidence="2">Uncharacterized Sugar-binding Domain</fullName>
    </submittedName>
</protein>
<sequence length="1125" mass="125153">MKRRIGAIFLALMMVISFLPLTIVKAEGSELIINDSQIGNELHQISYSTGWGDSTGYPDRFYGGDEHWFNFSNYVDGDPLPSFEVKFKGTGIELYGEKQSGLGIYNIYLDGEKIDTVDAYSATSVASGKLYEKTGIEYGEHTLKVELSKTKNAASSGTDGEIDYLKVLGVKEEVTDNYVSKIEDSETTTSDELFKFKYTGNWKASTGYPNMFSNGDEHYAYAGDYYEITFIGTKVEIYATKDSGHGVYDVYIDDVAAGQADGTIIGSRVHKQLIYTSEELTDGQHTIKVMLPEDATGAIQVDFAKVYHGAINPSEITLSETDICLETGMTKEITAEVAPSVATNKKVVWESNDESVATVDEDGVITAVSSEEANTVVTATVEGTSLSASVNVRVVPVVEFLSAYVGSTNVLETQDDYANLLTNYTNSWKDVAWKGDVLSSKIVTCSRDKDVHNAEVTASNFVNGSSVISSDNVEIKWLKEVSANVGRNRPSNAPVKEFPDVIYKGGKVDIEPESAKFAWVTINVPKDAKPGLYQGTVTVKADELEKPYEFKYEFEVLDLVQPETTETNTQIQIWQHPFSVANYYLGLGKTPSGGITNELAEDFYFTEEHFNLMRDSMKEYVAMGGKDVVANIVEEAWNHQSYYSDPSMVKWTKKTDGTFEFDYTWYDAWINFQIECGVIDPENGFGQIKCYSIVPWNNQIAYFDEATGGTVKKSYTPGAADWQEIWTTFLTDFMEHSKEKGWFDITYISMDERGLDQLQPAVELISGLTDENGVSFKISSAFNFNNSSSYDFTDQIDDISINLGNVDQSANQATKALATHRKELGLMTTIYTCTGDYPGNFVISDPADNNWVMWYTLAQNTDGFMRWAWDNWVYDMEGDVSYRYWEPGDGWFIYPVEKDVVDEEYNASFYSTPRYEMMKKGIRDINKAKYLMEQSDELKAKIDELVGTLSKPKQTTSYGSAVAANSTVRQSTLNDVNRMRAGIIEISKEAVANKPVEVSKAALQIAVEMASAVTAEDLDKVVPAVVTEFNAALEEARVILADDNATQEEVDASFARLSVAMHMLEFLKGDKAELQDLVDSTADLAAEKYTPETWAVLEEALTNANTVLNNENAMQEEVDGAYDNL</sequence>
<keyword evidence="3" id="KW-1185">Reference proteome</keyword>
<dbReference type="Pfam" id="PF02368">
    <property type="entry name" value="Big_2"/>
    <property type="match status" value="1"/>
</dbReference>
<dbReference type="InterPro" id="IPR008964">
    <property type="entry name" value="Invasin/intimin_cell_adhesion"/>
</dbReference>